<evidence type="ECO:0000256" key="2">
    <source>
        <dbReference type="ARBA" id="ARBA00022857"/>
    </source>
</evidence>
<dbReference type="InterPro" id="IPR020904">
    <property type="entry name" value="Sc_DH/Rdtase_CS"/>
</dbReference>
<reference evidence="4" key="1">
    <citation type="submission" date="2023-01" db="EMBL/GenBank/DDBJ databases">
        <title>Exophiala dermititidis isolated from Cystic Fibrosis Patient.</title>
        <authorList>
            <person name="Kurbessoian T."/>
            <person name="Crocker A."/>
            <person name="Murante D."/>
            <person name="Hogan D.A."/>
            <person name="Stajich J.E."/>
        </authorList>
    </citation>
    <scope>NUCLEOTIDE SEQUENCE</scope>
    <source>
        <strain evidence="4">Ex8</strain>
    </source>
</reference>
<name>A0AAN6F1N4_EXODE</name>
<dbReference type="InterPro" id="IPR002347">
    <property type="entry name" value="SDR_fam"/>
</dbReference>
<sequence>MAEEYAYITGGASGIGREVARMLVKNNIKVFITDRDIDGAQKLVDELNKESQVARCAHVDAASWNSQAKAFSQAVADFGRIDYVYPVAGIGERPWIPNDPSLSGFEAPDLTVLNVDLIGVLYTIALAVQQFRKQVPGKHGFRGKIGCVASVCGFYCVPTLPIYTAAKHAVKGLVQSYGRYLPEEKITCNAVCPNVVRTNISSGAFYDTLEKEGVLTPMHGVVETFEKLLGATDTSGECFEVGPNYNTQGAVPRKVAEPLDKESARVVELLYQRGHSLHQPR</sequence>
<dbReference type="GO" id="GO:0016616">
    <property type="term" value="F:oxidoreductase activity, acting on the CH-OH group of donors, NAD or NADP as acceptor"/>
    <property type="evidence" value="ECO:0007669"/>
    <property type="project" value="TreeGrafter"/>
</dbReference>
<dbReference type="EMBL" id="JAJGCB010000002">
    <property type="protein sequence ID" value="KAJ8994316.1"/>
    <property type="molecule type" value="Genomic_DNA"/>
</dbReference>
<dbReference type="InterPro" id="IPR036291">
    <property type="entry name" value="NAD(P)-bd_dom_sf"/>
</dbReference>
<dbReference type="PRINTS" id="PR00081">
    <property type="entry name" value="GDHRDH"/>
</dbReference>
<dbReference type="Proteomes" id="UP001161757">
    <property type="component" value="Unassembled WGS sequence"/>
</dbReference>
<keyword evidence="2" id="KW-0521">NADP</keyword>
<comment type="similarity">
    <text evidence="1">Belongs to the short-chain dehydrogenases/reductases (SDR) family.</text>
</comment>
<dbReference type="PANTHER" id="PTHR44229:SF4">
    <property type="entry name" value="15-HYDROXYPROSTAGLANDIN DEHYDROGENASE [NAD(+)]"/>
    <property type="match status" value="1"/>
</dbReference>
<keyword evidence="3" id="KW-0560">Oxidoreductase</keyword>
<dbReference type="PANTHER" id="PTHR44229">
    <property type="entry name" value="15-HYDROXYPROSTAGLANDIN DEHYDROGENASE [NAD(+)]"/>
    <property type="match status" value="1"/>
</dbReference>
<dbReference type="AlphaFoldDB" id="A0AAN6F1N4"/>
<evidence type="ECO:0000256" key="1">
    <source>
        <dbReference type="ARBA" id="ARBA00006484"/>
    </source>
</evidence>
<accession>A0AAN6F1N4</accession>
<comment type="caution">
    <text evidence="4">The sequence shown here is derived from an EMBL/GenBank/DDBJ whole genome shotgun (WGS) entry which is preliminary data.</text>
</comment>
<protein>
    <submittedName>
        <fullName evidence="4">Uncharacterized protein</fullName>
    </submittedName>
</protein>
<evidence type="ECO:0000313" key="5">
    <source>
        <dbReference type="Proteomes" id="UP001161757"/>
    </source>
</evidence>
<organism evidence="4 5">
    <name type="scientific">Exophiala dermatitidis</name>
    <name type="common">Black yeast-like fungus</name>
    <name type="synonym">Wangiella dermatitidis</name>
    <dbReference type="NCBI Taxonomy" id="5970"/>
    <lineage>
        <taxon>Eukaryota</taxon>
        <taxon>Fungi</taxon>
        <taxon>Dikarya</taxon>
        <taxon>Ascomycota</taxon>
        <taxon>Pezizomycotina</taxon>
        <taxon>Eurotiomycetes</taxon>
        <taxon>Chaetothyriomycetidae</taxon>
        <taxon>Chaetothyriales</taxon>
        <taxon>Herpotrichiellaceae</taxon>
        <taxon>Exophiala</taxon>
    </lineage>
</organism>
<dbReference type="Pfam" id="PF00106">
    <property type="entry name" value="adh_short"/>
    <property type="match status" value="1"/>
</dbReference>
<dbReference type="PROSITE" id="PS00061">
    <property type="entry name" value="ADH_SHORT"/>
    <property type="match status" value="1"/>
</dbReference>
<dbReference type="Gene3D" id="3.40.50.720">
    <property type="entry name" value="NAD(P)-binding Rossmann-like Domain"/>
    <property type="match status" value="1"/>
</dbReference>
<dbReference type="GO" id="GO:0005737">
    <property type="term" value="C:cytoplasm"/>
    <property type="evidence" value="ECO:0007669"/>
    <property type="project" value="TreeGrafter"/>
</dbReference>
<gene>
    <name evidence="4" type="ORF">HRR80_001038</name>
</gene>
<evidence type="ECO:0000313" key="4">
    <source>
        <dbReference type="EMBL" id="KAJ8994316.1"/>
    </source>
</evidence>
<dbReference type="SUPFAM" id="SSF51735">
    <property type="entry name" value="NAD(P)-binding Rossmann-fold domains"/>
    <property type="match status" value="1"/>
</dbReference>
<evidence type="ECO:0000256" key="3">
    <source>
        <dbReference type="ARBA" id="ARBA00023002"/>
    </source>
</evidence>
<proteinExistence type="inferred from homology"/>